<dbReference type="AlphaFoldDB" id="A0AB37EAH1"/>
<accession>A0AB37EAH1</accession>
<dbReference type="InterPro" id="IPR036926">
    <property type="entry name" value="Thymidate_synth/dCMP_Mease_sf"/>
</dbReference>
<proteinExistence type="predicted"/>
<name>A0AB37EAH1_9CAUL</name>
<dbReference type="RefSeq" id="WP_066551537.1">
    <property type="nucleotide sequence ID" value="NZ_CP048751.1"/>
</dbReference>
<reference evidence="1 2" key="1">
    <citation type="submission" date="2020-01" db="EMBL/GenBank/DDBJ databases">
        <authorList>
            <person name="Wang S."/>
        </authorList>
    </citation>
    <scope>NUCLEOTIDE SEQUENCE [LARGE SCALE GENOMIC DNA]</scope>
    <source>
        <strain evidence="1 2">D151-2-6</strain>
    </source>
</reference>
<dbReference type="KEGG" id="bmed:GYM46_16070"/>
<evidence type="ECO:0000313" key="1">
    <source>
        <dbReference type="EMBL" id="QIH74329.1"/>
    </source>
</evidence>
<sequence length="262" mass="28958">MYLPIPSQPDCFSAWRAAVQTVDDRPGHEAQNVIIDVADPLARATLGDPAVTIVDDFLRQWDAKPIETVANTLFPAALHRRHGSPAFYDRFRDHVLPAAARGGDRWSGYYFERMINLPRPGGGVAFNQLADIVDRLKDPSVKALNKFELSVFDPLRDVDRSPYGGQCLSHASFKPERSAAGDRLHLTVMYRNHYYIEKLLGNLIGLGRLMAFVAQEAGLQVGALTVLSSHAIIDQPRNDAKQTAPRTAIKAMLAACDALVER</sequence>
<dbReference type="EMBL" id="CP048751">
    <property type="protein sequence ID" value="QIH74329.1"/>
    <property type="molecule type" value="Genomic_DNA"/>
</dbReference>
<protein>
    <recommendedName>
        <fullName evidence="3">Thymidylate synthase</fullName>
    </recommendedName>
</protein>
<dbReference type="Gene3D" id="3.30.572.10">
    <property type="entry name" value="Thymidylate synthase/dCMP hydroxymethylase domain"/>
    <property type="match status" value="1"/>
</dbReference>
<gene>
    <name evidence="1" type="ORF">GYM46_16070</name>
</gene>
<dbReference type="Proteomes" id="UP000501325">
    <property type="component" value="Chromosome"/>
</dbReference>
<evidence type="ECO:0000313" key="2">
    <source>
        <dbReference type="Proteomes" id="UP000501325"/>
    </source>
</evidence>
<evidence type="ECO:0008006" key="3">
    <source>
        <dbReference type="Google" id="ProtNLM"/>
    </source>
</evidence>
<organism evidence="1 2">
    <name type="scientific">Brevundimonas mediterranea</name>
    <dbReference type="NCBI Taxonomy" id="74329"/>
    <lineage>
        <taxon>Bacteria</taxon>
        <taxon>Pseudomonadati</taxon>
        <taxon>Pseudomonadota</taxon>
        <taxon>Alphaproteobacteria</taxon>
        <taxon>Caulobacterales</taxon>
        <taxon>Caulobacteraceae</taxon>
        <taxon>Brevundimonas</taxon>
    </lineage>
</organism>
<dbReference type="SUPFAM" id="SSF55831">
    <property type="entry name" value="Thymidylate synthase/dCMP hydroxymethylase"/>
    <property type="match status" value="1"/>
</dbReference>